<feature type="transmembrane region" description="Helical" evidence="1">
    <location>
        <begin position="79"/>
        <end position="100"/>
    </location>
</feature>
<sequence>MTLEPGFILMPLYAMASWYGLITQANTGKHLLPISLIGWLWAGINIARSKRLDLGIVTFGLVLLASICERYYYGFTRGLRWGLTISCFLVAANFSLVVIFW</sequence>
<dbReference type="Proteomes" id="UP000001449">
    <property type="component" value="Chromosome 10"/>
</dbReference>
<protein>
    <submittedName>
        <fullName evidence="2">Uncharacterized protein</fullName>
    </submittedName>
</protein>
<keyword evidence="1" id="KW-0472">Membrane</keyword>
<dbReference type="PaxDb" id="35128-Thaps8561"/>
<organism evidence="2 3">
    <name type="scientific">Thalassiosira pseudonana</name>
    <name type="common">Marine diatom</name>
    <name type="synonym">Cyclotella nana</name>
    <dbReference type="NCBI Taxonomy" id="35128"/>
    <lineage>
        <taxon>Eukaryota</taxon>
        <taxon>Sar</taxon>
        <taxon>Stramenopiles</taxon>
        <taxon>Ochrophyta</taxon>
        <taxon>Bacillariophyta</taxon>
        <taxon>Coscinodiscophyceae</taxon>
        <taxon>Thalassiosirophycidae</taxon>
        <taxon>Thalassiosirales</taxon>
        <taxon>Thalassiosiraceae</taxon>
        <taxon>Thalassiosira</taxon>
    </lineage>
</organism>
<keyword evidence="1" id="KW-1133">Transmembrane helix</keyword>
<dbReference type="RefSeq" id="XP_002292725.1">
    <property type="nucleotide sequence ID" value="XM_002292689.1"/>
</dbReference>
<dbReference type="GeneID" id="7446916"/>
<dbReference type="eggNOG" id="ENOG502QZIK">
    <property type="taxonomic scope" value="Eukaryota"/>
</dbReference>
<dbReference type="InParanoid" id="B8C9V2"/>
<keyword evidence="1" id="KW-0812">Transmembrane</keyword>
<proteinExistence type="predicted"/>
<accession>B8C9V2</accession>
<gene>
    <name evidence="2" type="ORF">THAPSDRAFT_8561</name>
</gene>
<dbReference type="KEGG" id="tps:THAPSDRAFT_8561"/>
<reference evidence="2 3" key="1">
    <citation type="journal article" date="2004" name="Science">
        <title>The genome of the diatom Thalassiosira pseudonana: ecology, evolution, and metabolism.</title>
        <authorList>
            <person name="Armbrust E.V."/>
            <person name="Berges J.A."/>
            <person name="Bowler C."/>
            <person name="Green B.R."/>
            <person name="Martinez D."/>
            <person name="Putnam N.H."/>
            <person name="Zhou S."/>
            <person name="Allen A.E."/>
            <person name="Apt K.E."/>
            <person name="Bechner M."/>
            <person name="Brzezinski M.A."/>
            <person name="Chaal B.K."/>
            <person name="Chiovitti A."/>
            <person name="Davis A.K."/>
            <person name="Demarest M.S."/>
            <person name="Detter J.C."/>
            <person name="Glavina T."/>
            <person name="Goodstein D."/>
            <person name="Hadi M.Z."/>
            <person name="Hellsten U."/>
            <person name="Hildebrand M."/>
            <person name="Jenkins B.D."/>
            <person name="Jurka J."/>
            <person name="Kapitonov V.V."/>
            <person name="Kroger N."/>
            <person name="Lau W.W."/>
            <person name="Lane T.W."/>
            <person name="Larimer F.W."/>
            <person name="Lippmeier J.C."/>
            <person name="Lucas S."/>
            <person name="Medina M."/>
            <person name="Montsant A."/>
            <person name="Obornik M."/>
            <person name="Parker M.S."/>
            <person name="Palenik B."/>
            <person name="Pazour G.J."/>
            <person name="Richardson P.M."/>
            <person name="Rynearson T.A."/>
            <person name="Saito M.A."/>
            <person name="Schwartz D.C."/>
            <person name="Thamatrakoln K."/>
            <person name="Valentin K."/>
            <person name="Vardi A."/>
            <person name="Wilkerson F.P."/>
            <person name="Rokhsar D.S."/>
        </authorList>
    </citation>
    <scope>NUCLEOTIDE SEQUENCE [LARGE SCALE GENOMIC DNA]</scope>
    <source>
        <strain evidence="2 3">CCMP1335</strain>
    </source>
</reference>
<name>B8C9V2_THAPS</name>
<reference evidence="2 3" key="2">
    <citation type="journal article" date="2008" name="Nature">
        <title>The Phaeodactylum genome reveals the evolutionary history of diatom genomes.</title>
        <authorList>
            <person name="Bowler C."/>
            <person name="Allen A.E."/>
            <person name="Badger J.H."/>
            <person name="Grimwood J."/>
            <person name="Jabbari K."/>
            <person name="Kuo A."/>
            <person name="Maheswari U."/>
            <person name="Martens C."/>
            <person name="Maumus F."/>
            <person name="Otillar R.P."/>
            <person name="Rayko E."/>
            <person name="Salamov A."/>
            <person name="Vandepoele K."/>
            <person name="Beszteri B."/>
            <person name="Gruber A."/>
            <person name="Heijde M."/>
            <person name="Katinka M."/>
            <person name="Mock T."/>
            <person name="Valentin K."/>
            <person name="Verret F."/>
            <person name="Berges J.A."/>
            <person name="Brownlee C."/>
            <person name="Cadoret J.P."/>
            <person name="Chiovitti A."/>
            <person name="Choi C.J."/>
            <person name="Coesel S."/>
            <person name="De Martino A."/>
            <person name="Detter J.C."/>
            <person name="Durkin C."/>
            <person name="Falciatore A."/>
            <person name="Fournet J."/>
            <person name="Haruta M."/>
            <person name="Huysman M.J."/>
            <person name="Jenkins B.D."/>
            <person name="Jiroutova K."/>
            <person name="Jorgensen R.E."/>
            <person name="Joubert Y."/>
            <person name="Kaplan A."/>
            <person name="Kroger N."/>
            <person name="Kroth P.G."/>
            <person name="La Roche J."/>
            <person name="Lindquist E."/>
            <person name="Lommer M."/>
            <person name="Martin-Jezequel V."/>
            <person name="Lopez P.J."/>
            <person name="Lucas S."/>
            <person name="Mangogna M."/>
            <person name="McGinnis K."/>
            <person name="Medlin L.K."/>
            <person name="Montsant A."/>
            <person name="Oudot-Le Secq M.P."/>
            <person name="Napoli C."/>
            <person name="Obornik M."/>
            <person name="Parker M.S."/>
            <person name="Petit J.L."/>
            <person name="Porcel B.M."/>
            <person name="Poulsen N."/>
            <person name="Robison M."/>
            <person name="Rychlewski L."/>
            <person name="Rynearson T.A."/>
            <person name="Schmutz J."/>
            <person name="Shapiro H."/>
            <person name="Siaut M."/>
            <person name="Stanley M."/>
            <person name="Sussman M.R."/>
            <person name="Taylor A.R."/>
            <person name="Vardi A."/>
            <person name="von Dassow P."/>
            <person name="Vyverman W."/>
            <person name="Willis A."/>
            <person name="Wyrwicz L.S."/>
            <person name="Rokhsar D.S."/>
            <person name="Weissenbach J."/>
            <person name="Armbrust E.V."/>
            <person name="Green B.R."/>
            <person name="Van de Peer Y."/>
            <person name="Grigoriev I.V."/>
        </authorList>
    </citation>
    <scope>NUCLEOTIDE SEQUENCE [LARGE SCALE GENOMIC DNA]</scope>
    <source>
        <strain evidence="2 3">CCMP1335</strain>
    </source>
</reference>
<feature type="transmembrane region" description="Helical" evidence="1">
    <location>
        <begin position="54"/>
        <end position="73"/>
    </location>
</feature>
<dbReference type="OMA" id="SICERYY"/>
<dbReference type="AlphaFoldDB" id="B8C9V2"/>
<dbReference type="HOGENOM" id="CLU_2297333_0_0_1"/>
<dbReference type="EMBL" id="CM000646">
    <property type="protein sequence ID" value="EED89921.1"/>
    <property type="molecule type" value="Genomic_DNA"/>
</dbReference>
<evidence type="ECO:0000313" key="2">
    <source>
        <dbReference type="EMBL" id="EED89921.1"/>
    </source>
</evidence>
<feature type="transmembrane region" description="Helical" evidence="1">
    <location>
        <begin position="31"/>
        <end position="47"/>
    </location>
</feature>
<evidence type="ECO:0000313" key="3">
    <source>
        <dbReference type="Proteomes" id="UP000001449"/>
    </source>
</evidence>
<keyword evidence="3" id="KW-1185">Reference proteome</keyword>
<evidence type="ECO:0000256" key="1">
    <source>
        <dbReference type="SAM" id="Phobius"/>
    </source>
</evidence>